<dbReference type="AlphaFoldDB" id="A0A387G3X4"/>
<accession>A0A387G3X4</accession>
<dbReference type="PROSITE" id="PS50893">
    <property type="entry name" value="ABC_TRANSPORTER_2"/>
    <property type="match status" value="1"/>
</dbReference>
<dbReference type="InterPro" id="IPR047957">
    <property type="entry name" value="ABC_AprD-like_6TM"/>
</dbReference>
<evidence type="ECO:0000256" key="5">
    <source>
        <dbReference type="ARBA" id="ARBA00022692"/>
    </source>
</evidence>
<feature type="transmembrane region" description="Helical" evidence="10">
    <location>
        <begin position="58"/>
        <end position="78"/>
    </location>
</feature>
<name>A0A387G3X4_9HYPH</name>
<keyword evidence="9 10" id="KW-0472">Membrane</keyword>
<evidence type="ECO:0000256" key="4">
    <source>
        <dbReference type="ARBA" id="ARBA00022475"/>
    </source>
</evidence>
<dbReference type="GO" id="GO:0030253">
    <property type="term" value="P:protein secretion by the type I secretion system"/>
    <property type="evidence" value="ECO:0007669"/>
    <property type="project" value="InterPro"/>
</dbReference>
<evidence type="ECO:0000256" key="7">
    <source>
        <dbReference type="ARBA" id="ARBA00022840"/>
    </source>
</evidence>
<comment type="subcellular location">
    <subcellularLocation>
        <location evidence="1">Cell membrane</location>
        <topology evidence="1">Multi-pass membrane protein</topology>
    </subcellularLocation>
</comment>
<dbReference type="InterPro" id="IPR003439">
    <property type="entry name" value="ABC_transporter-like_ATP-bd"/>
</dbReference>
<dbReference type="KEGG" id="rjg:CCGE525_28530"/>
<dbReference type="EMBL" id="CP032695">
    <property type="protein sequence ID" value="AYG62692.1"/>
    <property type="molecule type" value="Genomic_DNA"/>
</dbReference>
<evidence type="ECO:0000256" key="6">
    <source>
        <dbReference type="ARBA" id="ARBA00022741"/>
    </source>
</evidence>
<dbReference type="SUPFAM" id="SSF52540">
    <property type="entry name" value="P-loop containing nucleoside triphosphate hydrolases"/>
    <property type="match status" value="1"/>
</dbReference>
<feature type="domain" description="ABC transmembrane type-1" evidence="12">
    <location>
        <begin position="27"/>
        <end position="303"/>
    </location>
</feature>
<keyword evidence="3" id="KW-0813">Transport</keyword>
<dbReference type="PANTHER" id="PTHR24221:SF248">
    <property type="entry name" value="ABC TRANSPORTER TRANSMEMBRANE REGION"/>
    <property type="match status" value="1"/>
</dbReference>
<dbReference type="FunFam" id="3.40.50.300:FF:001444">
    <property type="entry name" value="ABC transporter ATP-binding protein"/>
    <property type="match status" value="1"/>
</dbReference>
<feature type="domain" description="ABC transporter" evidence="11">
    <location>
        <begin position="334"/>
        <end position="570"/>
    </location>
</feature>
<evidence type="ECO:0000256" key="1">
    <source>
        <dbReference type="ARBA" id="ARBA00004651"/>
    </source>
</evidence>
<keyword evidence="8 10" id="KW-1133">Transmembrane helix</keyword>
<dbReference type="SUPFAM" id="SSF90123">
    <property type="entry name" value="ABC transporter transmembrane region"/>
    <property type="match status" value="1"/>
</dbReference>
<dbReference type="PROSITE" id="PS50929">
    <property type="entry name" value="ABC_TM1F"/>
    <property type="match status" value="1"/>
</dbReference>
<evidence type="ECO:0000259" key="11">
    <source>
        <dbReference type="PROSITE" id="PS50893"/>
    </source>
</evidence>
<dbReference type="InterPro" id="IPR039421">
    <property type="entry name" value="Type_1_exporter"/>
</dbReference>
<evidence type="ECO:0000313" key="14">
    <source>
        <dbReference type="Proteomes" id="UP000282195"/>
    </source>
</evidence>
<evidence type="ECO:0000313" key="13">
    <source>
        <dbReference type="EMBL" id="AYG62692.1"/>
    </source>
</evidence>
<comment type="similarity">
    <text evidence="2">Belongs to the ABC transporter superfamily.</text>
</comment>
<dbReference type="InterPro" id="IPR003593">
    <property type="entry name" value="AAA+_ATPase"/>
</dbReference>
<keyword evidence="13" id="KW-0614">Plasmid</keyword>
<dbReference type="InterPro" id="IPR017871">
    <property type="entry name" value="ABC_transporter-like_CS"/>
</dbReference>
<dbReference type="Pfam" id="PF00664">
    <property type="entry name" value="ABC_membrane"/>
    <property type="match status" value="1"/>
</dbReference>
<dbReference type="InterPro" id="IPR011527">
    <property type="entry name" value="ABC1_TM_dom"/>
</dbReference>
<dbReference type="InterPro" id="IPR010128">
    <property type="entry name" value="ATPase_T1SS_PrtD-like"/>
</dbReference>
<protein>
    <submittedName>
        <fullName evidence="13">Type I secretion system permease/ATPase</fullName>
    </submittedName>
</protein>
<dbReference type="InterPro" id="IPR036640">
    <property type="entry name" value="ABC1_TM_sf"/>
</dbReference>
<reference evidence="13 14" key="1">
    <citation type="submission" date="2018-10" db="EMBL/GenBank/DDBJ databases">
        <title>Rhizobium etli, R. leguminosarum and a new Rhizobium genospecies from Phaseolus dumosus.</title>
        <authorList>
            <person name="Ramirez-Puebla S.T."/>
            <person name="Rogel-Hernandez M.A."/>
            <person name="Guerrero G."/>
            <person name="Ormeno-Orrillo E."/>
            <person name="Martinez-Romero J.C."/>
            <person name="Negrete-Yankelevich S."/>
            <person name="Martinez-Romero E."/>
        </authorList>
    </citation>
    <scope>NUCLEOTIDE SEQUENCE [LARGE SCALE GENOMIC DNA]</scope>
    <source>
        <strain evidence="13 14">CCGE525</strain>
        <plasmid evidence="14">prccge525c</plasmid>
    </source>
</reference>
<dbReference type="CDD" id="cd18586">
    <property type="entry name" value="ABC_6TM_PrtD_like"/>
    <property type="match status" value="1"/>
</dbReference>
<evidence type="ECO:0000256" key="2">
    <source>
        <dbReference type="ARBA" id="ARBA00005417"/>
    </source>
</evidence>
<dbReference type="GO" id="GO:0140359">
    <property type="term" value="F:ABC-type transporter activity"/>
    <property type="evidence" value="ECO:0007669"/>
    <property type="project" value="InterPro"/>
</dbReference>
<dbReference type="GO" id="GO:0034040">
    <property type="term" value="F:ATPase-coupled lipid transmembrane transporter activity"/>
    <property type="evidence" value="ECO:0007669"/>
    <property type="project" value="TreeGrafter"/>
</dbReference>
<evidence type="ECO:0000256" key="9">
    <source>
        <dbReference type="ARBA" id="ARBA00023136"/>
    </source>
</evidence>
<proteinExistence type="inferred from homology"/>
<dbReference type="NCBIfam" id="TIGR01842">
    <property type="entry name" value="type_I_sec_PrtD"/>
    <property type="match status" value="1"/>
</dbReference>
<geneLocation type="plasmid" evidence="14">
    <name>prccge525c</name>
</geneLocation>
<sequence>MLAVPKEPPQKFISVMLSSLRKAFFSIGIASAAINMLALTGSFFMLQVYDRVIPGRSLPTLAGLAIIAATLFMFQGALELLRSMLLARVGISLDERLNRKVFGSLIYLPTRLQSSDDGLQSVRDLEQVRSFLAGGGSTALFDLPWMPFYLILCFLFHFWIGLTALCGAIVLIALTALAETLSQKPAEQAAKSSAARLGFAQAARRNWEAVVAMGFSGRLTEKWTAMNEAYLGNQLSAGNIVSTLTTIAKILRMMLQSGVLAVGAILVIKQEATGGIIIASSIMVTRALAPVELAIGHWKGFVAARQSWSRLAKLLDLIPAEHRAVALPPPQKELGVENISLTSPGSRDFILRNISFKISAGTVLGVIGPSASGKSSLARAITGLWPVVIGAIRLDQAALSQWERSDLGRHVGYLPQDVGLFDGSIAENISRFAKDMQPGPIIAAAKAAGVYDMIVKLPDGFDTVIGEGGSRLSAGQRQRIALARALYGDPFLVVLDEPNSNLDAEGEASLTTALMGIRARGGIAIVVAHRPSALAAADKVAIIVNGQLQAFGPKDEILGASMRHSVAGPVRLMIAGEDVSG</sequence>
<keyword evidence="4" id="KW-1003">Cell membrane</keyword>
<dbReference type="InterPro" id="IPR027417">
    <property type="entry name" value="P-loop_NTPase"/>
</dbReference>
<dbReference type="Gene3D" id="1.20.1560.10">
    <property type="entry name" value="ABC transporter type 1, transmembrane domain"/>
    <property type="match status" value="1"/>
</dbReference>
<dbReference type="GO" id="GO:0005524">
    <property type="term" value="F:ATP binding"/>
    <property type="evidence" value="ECO:0007669"/>
    <property type="project" value="UniProtKB-KW"/>
</dbReference>
<dbReference type="GO" id="GO:0005886">
    <property type="term" value="C:plasma membrane"/>
    <property type="evidence" value="ECO:0007669"/>
    <property type="project" value="UniProtKB-SubCell"/>
</dbReference>
<dbReference type="SMART" id="SM00382">
    <property type="entry name" value="AAA"/>
    <property type="match status" value="1"/>
</dbReference>
<dbReference type="OrthoDB" id="9808328at2"/>
<gene>
    <name evidence="13" type="ORF">CCGE525_28530</name>
</gene>
<keyword evidence="6" id="KW-0547">Nucleotide-binding</keyword>
<dbReference type="Gene3D" id="3.40.50.300">
    <property type="entry name" value="P-loop containing nucleotide triphosphate hydrolases"/>
    <property type="match status" value="1"/>
</dbReference>
<evidence type="ECO:0000259" key="12">
    <source>
        <dbReference type="PROSITE" id="PS50929"/>
    </source>
</evidence>
<evidence type="ECO:0000256" key="10">
    <source>
        <dbReference type="SAM" id="Phobius"/>
    </source>
</evidence>
<dbReference type="GO" id="GO:0030256">
    <property type="term" value="C:type I protein secretion system complex"/>
    <property type="evidence" value="ECO:0007669"/>
    <property type="project" value="InterPro"/>
</dbReference>
<keyword evidence="7" id="KW-0067">ATP-binding</keyword>
<keyword evidence="5 10" id="KW-0812">Transmembrane</keyword>
<dbReference type="PANTHER" id="PTHR24221">
    <property type="entry name" value="ATP-BINDING CASSETTE SUB-FAMILY B"/>
    <property type="match status" value="1"/>
</dbReference>
<keyword evidence="14" id="KW-1185">Reference proteome</keyword>
<feature type="transmembrane region" description="Helical" evidence="10">
    <location>
        <begin position="148"/>
        <end position="174"/>
    </location>
</feature>
<evidence type="ECO:0000256" key="8">
    <source>
        <dbReference type="ARBA" id="ARBA00022989"/>
    </source>
</evidence>
<dbReference type="Proteomes" id="UP000282195">
    <property type="component" value="Plasmid pRCCGE525c"/>
</dbReference>
<dbReference type="PROSITE" id="PS00211">
    <property type="entry name" value="ABC_TRANSPORTER_1"/>
    <property type="match status" value="1"/>
</dbReference>
<dbReference type="GO" id="GO:0016887">
    <property type="term" value="F:ATP hydrolysis activity"/>
    <property type="evidence" value="ECO:0007669"/>
    <property type="project" value="InterPro"/>
</dbReference>
<organism evidence="13 14">
    <name type="scientific">Rhizobium jaguaris</name>
    <dbReference type="NCBI Taxonomy" id="1312183"/>
    <lineage>
        <taxon>Bacteria</taxon>
        <taxon>Pseudomonadati</taxon>
        <taxon>Pseudomonadota</taxon>
        <taxon>Alphaproteobacteria</taxon>
        <taxon>Hyphomicrobiales</taxon>
        <taxon>Rhizobiaceae</taxon>
        <taxon>Rhizobium/Agrobacterium group</taxon>
        <taxon>Rhizobium</taxon>
    </lineage>
</organism>
<feature type="transmembrane region" description="Helical" evidence="10">
    <location>
        <begin position="23"/>
        <end position="46"/>
    </location>
</feature>
<evidence type="ECO:0000256" key="3">
    <source>
        <dbReference type="ARBA" id="ARBA00022448"/>
    </source>
</evidence>
<dbReference type="Pfam" id="PF00005">
    <property type="entry name" value="ABC_tran"/>
    <property type="match status" value="1"/>
</dbReference>